<evidence type="ECO:0000313" key="16">
    <source>
        <dbReference type="Proteomes" id="UP000789508"/>
    </source>
</evidence>
<keyword evidence="8" id="KW-0810">Translation regulation</keyword>
<evidence type="ECO:0000256" key="10">
    <source>
        <dbReference type="ARBA" id="ARBA00023161"/>
    </source>
</evidence>
<feature type="compositionally biased region" description="Polar residues" evidence="13">
    <location>
        <begin position="94"/>
        <end position="108"/>
    </location>
</feature>
<dbReference type="GO" id="GO:0051028">
    <property type="term" value="P:mRNA transport"/>
    <property type="evidence" value="ECO:0007669"/>
    <property type="project" value="UniProtKB-KW"/>
</dbReference>
<evidence type="ECO:0000256" key="5">
    <source>
        <dbReference type="ARBA" id="ARBA00022490"/>
    </source>
</evidence>
<proteinExistence type="inferred from homology"/>
<keyword evidence="11" id="KW-0508">mRNA splicing</keyword>
<evidence type="ECO:0000259" key="14">
    <source>
        <dbReference type="Pfam" id="PF09405"/>
    </source>
</evidence>
<keyword evidence="16" id="KW-1185">Reference proteome</keyword>
<sequence>MSKITPRRIRCRRNLLKDVYSEDEEDTALTKGVELSDLSESEEGSLDSENDESEELSQSEAEEGENTNVAVLDETNSGESSSNLEKKEEKIIVNNGNTNVEESSTKGLSSDEREIRNNHVSSADNEIVNKNETVTVKEESTNAKESPELPPKTNDSELAYTKENTQRIHKENEQDLSGNNSADEQKIYVHPKVEKRPSIQRSTTSSSISSSDTDQPKTQSDGEKEKLTEVAGTADDNTTNTGKIQEHQEQNQKPLTAWQKKVLARQEYRKKLVEDPAFVPHLGEFWGHDDRYMDDGLRNDFDKRRKKPPLPFSQQWDHDGFEELMRLEDDEERKRRERYNHQRGRTNN</sequence>
<feature type="compositionally biased region" description="Acidic residues" evidence="13">
    <location>
        <begin position="37"/>
        <end position="65"/>
    </location>
</feature>
<keyword evidence="9" id="KW-0694">RNA-binding</keyword>
<feature type="compositionally biased region" description="Basic and acidic residues" evidence="13">
    <location>
        <begin position="135"/>
        <end position="147"/>
    </location>
</feature>
<evidence type="ECO:0000256" key="7">
    <source>
        <dbReference type="ARBA" id="ARBA00022816"/>
    </source>
</evidence>
<evidence type="ECO:0000256" key="11">
    <source>
        <dbReference type="ARBA" id="ARBA00023187"/>
    </source>
</evidence>
<feature type="region of interest" description="Disordered" evidence="13">
    <location>
        <begin position="299"/>
        <end position="319"/>
    </location>
</feature>
<evidence type="ECO:0000256" key="9">
    <source>
        <dbReference type="ARBA" id="ARBA00022884"/>
    </source>
</evidence>
<dbReference type="AlphaFoldDB" id="A0A9N9ELV6"/>
<evidence type="ECO:0000256" key="2">
    <source>
        <dbReference type="ARBA" id="ARBA00004496"/>
    </source>
</evidence>
<organism evidence="15 16">
    <name type="scientific">Ambispora leptoticha</name>
    <dbReference type="NCBI Taxonomy" id="144679"/>
    <lineage>
        <taxon>Eukaryota</taxon>
        <taxon>Fungi</taxon>
        <taxon>Fungi incertae sedis</taxon>
        <taxon>Mucoromycota</taxon>
        <taxon>Glomeromycotina</taxon>
        <taxon>Glomeromycetes</taxon>
        <taxon>Archaeosporales</taxon>
        <taxon>Ambisporaceae</taxon>
        <taxon>Ambispora</taxon>
    </lineage>
</organism>
<dbReference type="GO" id="GO:0008380">
    <property type="term" value="P:RNA splicing"/>
    <property type="evidence" value="ECO:0007669"/>
    <property type="project" value="UniProtKB-KW"/>
</dbReference>
<keyword evidence="4" id="KW-0813">Transport</keyword>
<feature type="compositionally biased region" description="Basic and acidic residues" evidence="13">
    <location>
        <begin position="183"/>
        <end position="197"/>
    </location>
</feature>
<evidence type="ECO:0000256" key="8">
    <source>
        <dbReference type="ARBA" id="ARBA00022845"/>
    </source>
</evidence>
<dbReference type="OrthoDB" id="3361414at2759"/>
<dbReference type="InterPro" id="IPR018545">
    <property type="entry name" value="Btz_dom"/>
</dbReference>
<evidence type="ECO:0000256" key="6">
    <source>
        <dbReference type="ARBA" id="ARBA00022664"/>
    </source>
</evidence>
<keyword evidence="12" id="KW-0539">Nucleus</keyword>
<feature type="compositionally biased region" description="Polar residues" evidence="13">
    <location>
        <begin position="118"/>
        <end position="134"/>
    </location>
</feature>
<comment type="similarity">
    <text evidence="3">Belongs to the CASC3 family.</text>
</comment>
<dbReference type="GO" id="GO:0003729">
    <property type="term" value="F:mRNA binding"/>
    <property type="evidence" value="ECO:0007669"/>
    <property type="project" value="InterPro"/>
</dbReference>
<evidence type="ECO:0000256" key="3">
    <source>
        <dbReference type="ARBA" id="ARBA00009548"/>
    </source>
</evidence>
<evidence type="ECO:0000313" key="15">
    <source>
        <dbReference type="EMBL" id="CAG8685401.1"/>
    </source>
</evidence>
<feature type="compositionally biased region" description="Low complexity" evidence="13">
    <location>
        <begin position="199"/>
        <end position="213"/>
    </location>
</feature>
<keyword evidence="5" id="KW-0963">Cytoplasm</keyword>
<keyword evidence="7" id="KW-0509">mRNA transport</keyword>
<dbReference type="Proteomes" id="UP000789508">
    <property type="component" value="Unassembled WGS sequence"/>
</dbReference>
<dbReference type="GO" id="GO:0000184">
    <property type="term" value="P:nuclear-transcribed mRNA catabolic process, nonsense-mediated decay"/>
    <property type="evidence" value="ECO:0007669"/>
    <property type="project" value="UniProtKB-KW"/>
</dbReference>
<comment type="caution">
    <text evidence="15">The sequence shown here is derived from an EMBL/GenBank/DDBJ whole genome shotgun (WGS) entry which is preliminary data.</text>
</comment>
<dbReference type="GO" id="GO:0006417">
    <property type="term" value="P:regulation of translation"/>
    <property type="evidence" value="ECO:0007669"/>
    <property type="project" value="UniProtKB-KW"/>
</dbReference>
<accession>A0A9N9ELV6</accession>
<feature type="non-terminal residue" evidence="15">
    <location>
        <position position="1"/>
    </location>
</feature>
<evidence type="ECO:0000256" key="4">
    <source>
        <dbReference type="ARBA" id="ARBA00022448"/>
    </source>
</evidence>
<name>A0A9N9ELV6_9GLOM</name>
<evidence type="ECO:0000256" key="1">
    <source>
        <dbReference type="ARBA" id="ARBA00004123"/>
    </source>
</evidence>
<dbReference type="GO" id="GO:0005737">
    <property type="term" value="C:cytoplasm"/>
    <property type="evidence" value="ECO:0007669"/>
    <property type="project" value="UniProtKB-SubCell"/>
</dbReference>
<keyword evidence="6" id="KW-0507">mRNA processing</keyword>
<dbReference type="GO" id="GO:0035145">
    <property type="term" value="C:exon-exon junction complex"/>
    <property type="evidence" value="ECO:0007669"/>
    <property type="project" value="InterPro"/>
</dbReference>
<feature type="domain" description="Btz" evidence="14">
    <location>
        <begin position="245"/>
        <end position="344"/>
    </location>
</feature>
<dbReference type="Pfam" id="PF09405">
    <property type="entry name" value="Btz"/>
    <property type="match status" value="1"/>
</dbReference>
<evidence type="ECO:0000256" key="13">
    <source>
        <dbReference type="SAM" id="MobiDB-lite"/>
    </source>
</evidence>
<keyword evidence="10" id="KW-0866">Nonsense-mediated mRNA decay</keyword>
<dbReference type="GO" id="GO:0006397">
    <property type="term" value="P:mRNA processing"/>
    <property type="evidence" value="ECO:0007669"/>
    <property type="project" value="UniProtKB-KW"/>
</dbReference>
<feature type="region of interest" description="Disordered" evidence="13">
    <location>
        <begin position="19"/>
        <end position="255"/>
    </location>
</feature>
<protein>
    <submittedName>
        <fullName evidence="15">2345_t:CDS:1</fullName>
    </submittedName>
</protein>
<reference evidence="15" key="1">
    <citation type="submission" date="2021-06" db="EMBL/GenBank/DDBJ databases">
        <authorList>
            <person name="Kallberg Y."/>
            <person name="Tangrot J."/>
            <person name="Rosling A."/>
        </authorList>
    </citation>
    <scope>NUCLEOTIDE SEQUENCE</scope>
    <source>
        <strain evidence="15">FL130A</strain>
    </source>
</reference>
<evidence type="ECO:0000256" key="12">
    <source>
        <dbReference type="ARBA" id="ARBA00023242"/>
    </source>
</evidence>
<gene>
    <name evidence="15" type="ORF">ALEPTO_LOCUS10996</name>
</gene>
<dbReference type="EMBL" id="CAJVPS010015039">
    <property type="protein sequence ID" value="CAG8685401.1"/>
    <property type="molecule type" value="Genomic_DNA"/>
</dbReference>
<comment type="subcellular location">
    <subcellularLocation>
        <location evidence="2">Cytoplasm</location>
    </subcellularLocation>
    <subcellularLocation>
        <location evidence="1">Nucleus</location>
    </subcellularLocation>
</comment>
<feature type="compositionally biased region" description="Basic and acidic residues" evidence="13">
    <location>
        <begin position="164"/>
        <end position="173"/>
    </location>
</feature>